<evidence type="ECO:0000313" key="2">
    <source>
        <dbReference type="Proteomes" id="UP000620127"/>
    </source>
</evidence>
<dbReference type="Gene3D" id="3.10.620.30">
    <property type="match status" value="1"/>
</dbReference>
<dbReference type="InterPro" id="IPR038765">
    <property type="entry name" value="Papain-like_cys_pep_sf"/>
</dbReference>
<sequence>MAPAFRTLRAFPIRSKLITISFVIAASMLSLTSHGINWDRLRTNIRALSGEEQIFNDWSNLILSSTENTTELKLQKVNNFFNRRLIYTEDIELWGQSDYWATPLESLSKKKADCEDYVIAKYFSLRNLNIPDAQLRLVYVKARIGGPNSSVTQAHMVLAYYPSSDADPLILDNLISEIRPASRRNDLSPIFSFNGQGIFAGAAANATLGPGGTGRLSRWQQLLERAKKEGFE</sequence>
<gene>
    <name evidence="1" type="ORF">GCM10011282_07530</name>
</gene>
<accession>A0ABQ2X7Y0</accession>
<name>A0ABQ2X7Y0_9BURK</name>
<dbReference type="InterPro" id="IPR010319">
    <property type="entry name" value="Transglutaminase-like_Cys_pept"/>
</dbReference>
<organism evidence="1 2">
    <name type="scientific">Undibacterium macrobrachii</name>
    <dbReference type="NCBI Taxonomy" id="1119058"/>
    <lineage>
        <taxon>Bacteria</taxon>
        <taxon>Pseudomonadati</taxon>
        <taxon>Pseudomonadota</taxon>
        <taxon>Betaproteobacteria</taxon>
        <taxon>Burkholderiales</taxon>
        <taxon>Oxalobacteraceae</taxon>
        <taxon>Undibacterium</taxon>
    </lineage>
</organism>
<comment type="caution">
    <text evidence="1">The sequence shown here is derived from an EMBL/GenBank/DDBJ whole genome shotgun (WGS) entry which is preliminary data.</text>
</comment>
<dbReference type="SUPFAM" id="SSF54001">
    <property type="entry name" value="Cysteine proteinases"/>
    <property type="match status" value="1"/>
</dbReference>
<evidence type="ECO:0000313" key="1">
    <source>
        <dbReference type="EMBL" id="GGX03892.1"/>
    </source>
</evidence>
<protein>
    <recommendedName>
        <fullName evidence="3">Transglutaminase</fullName>
    </recommendedName>
</protein>
<dbReference type="EMBL" id="BMYT01000001">
    <property type="protein sequence ID" value="GGX03892.1"/>
    <property type="molecule type" value="Genomic_DNA"/>
</dbReference>
<proteinExistence type="predicted"/>
<evidence type="ECO:0008006" key="3">
    <source>
        <dbReference type="Google" id="ProtNLM"/>
    </source>
</evidence>
<keyword evidence="2" id="KW-1185">Reference proteome</keyword>
<reference evidence="2" key="1">
    <citation type="journal article" date="2019" name="Int. J. Syst. Evol. Microbiol.">
        <title>The Global Catalogue of Microorganisms (GCM) 10K type strain sequencing project: providing services to taxonomists for standard genome sequencing and annotation.</title>
        <authorList>
            <consortium name="The Broad Institute Genomics Platform"/>
            <consortium name="The Broad Institute Genome Sequencing Center for Infectious Disease"/>
            <person name="Wu L."/>
            <person name="Ma J."/>
        </authorList>
    </citation>
    <scope>NUCLEOTIDE SEQUENCE [LARGE SCALE GENOMIC DNA]</scope>
    <source>
        <strain evidence="2">KCTC 23916</strain>
    </source>
</reference>
<dbReference type="RefSeq" id="WP_229827051.1">
    <property type="nucleotide sequence ID" value="NZ_BMYT01000001.1"/>
</dbReference>
<dbReference type="PANTHER" id="PTHR39327:SF1">
    <property type="entry name" value="BLR5470 PROTEIN"/>
    <property type="match status" value="1"/>
</dbReference>
<dbReference type="Proteomes" id="UP000620127">
    <property type="component" value="Unassembled WGS sequence"/>
</dbReference>
<dbReference type="Pfam" id="PF06035">
    <property type="entry name" value="Peptidase_C93"/>
    <property type="match status" value="1"/>
</dbReference>
<dbReference type="PANTHER" id="PTHR39327">
    <property type="match status" value="1"/>
</dbReference>